<accession>A0A164LDL1</accession>
<gene>
    <name evidence="2" type="ORF">AWN90_37085</name>
</gene>
<feature type="transmembrane region" description="Helical" evidence="1">
    <location>
        <begin position="162"/>
        <end position="183"/>
    </location>
</feature>
<sequence length="241" mass="25868">MTIIANVLHVTTAIVCLIVALIRLPRWRDVASRAMTIMLLALSALMQTTVSYNFEWEREAIGATAVDLLSYTCAVIISVAMIYLGARAWSFTNRLWLTHTAAVVAGGLIGAYISIAVHHQGESQAEFLLMTTAIIAAFAGLFLFMASLAAGVDKGIPKAARWSLLILATASLLWAIGAIRRVGDNVPADGALVDFASSLPWEAVTWSALLFAAAAALGMYLPWQDDAPLKPDREVRGSLKP</sequence>
<name>A0A164LDL1_9NOCA</name>
<feature type="transmembrane region" description="Helical" evidence="1">
    <location>
        <begin position="96"/>
        <end position="115"/>
    </location>
</feature>
<keyword evidence="1" id="KW-0472">Membrane</keyword>
<reference evidence="2 3" key="1">
    <citation type="submission" date="2016-04" db="EMBL/GenBank/DDBJ databases">
        <authorList>
            <person name="Evans L.H."/>
            <person name="Alamgir A."/>
            <person name="Owens N."/>
            <person name="Weber N.D."/>
            <person name="Virtaneva K."/>
            <person name="Barbian K."/>
            <person name="Babar A."/>
            <person name="Rosenke K."/>
        </authorList>
    </citation>
    <scope>NUCLEOTIDE SEQUENCE [LARGE SCALE GENOMIC DNA]</scope>
    <source>
        <strain evidence="2 3">IFM 0406</strain>
    </source>
</reference>
<organism evidence="2 3">
    <name type="scientific">Nocardia terpenica</name>
    <dbReference type="NCBI Taxonomy" id="455432"/>
    <lineage>
        <taxon>Bacteria</taxon>
        <taxon>Bacillati</taxon>
        <taxon>Actinomycetota</taxon>
        <taxon>Actinomycetes</taxon>
        <taxon>Mycobacteriales</taxon>
        <taxon>Nocardiaceae</taxon>
        <taxon>Nocardia</taxon>
    </lineage>
</organism>
<feature type="transmembrane region" description="Helical" evidence="1">
    <location>
        <begin position="6"/>
        <end position="24"/>
    </location>
</feature>
<feature type="transmembrane region" description="Helical" evidence="1">
    <location>
        <begin position="60"/>
        <end position="84"/>
    </location>
</feature>
<dbReference type="RefSeq" id="WP_067592820.1">
    <property type="nucleotide sequence ID" value="NZ_JABMCZ010000001.1"/>
</dbReference>
<evidence type="ECO:0000256" key="1">
    <source>
        <dbReference type="SAM" id="Phobius"/>
    </source>
</evidence>
<protein>
    <submittedName>
        <fullName evidence="2">Uncharacterized protein</fullName>
    </submittedName>
</protein>
<dbReference type="Proteomes" id="UP000076512">
    <property type="component" value="Unassembled WGS sequence"/>
</dbReference>
<evidence type="ECO:0000313" key="3">
    <source>
        <dbReference type="Proteomes" id="UP000076512"/>
    </source>
</evidence>
<feature type="transmembrane region" description="Helical" evidence="1">
    <location>
        <begin position="36"/>
        <end position="54"/>
    </location>
</feature>
<feature type="transmembrane region" description="Helical" evidence="1">
    <location>
        <begin position="127"/>
        <end position="150"/>
    </location>
</feature>
<comment type="caution">
    <text evidence="2">The sequence shown here is derived from an EMBL/GenBank/DDBJ whole genome shotgun (WGS) entry which is preliminary data.</text>
</comment>
<keyword evidence="3" id="KW-1185">Reference proteome</keyword>
<keyword evidence="1" id="KW-1133">Transmembrane helix</keyword>
<evidence type="ECO:0000313" key="2">
    <source>
        <dbReference type="EMBL" id="KZM72293.1"/>
    </source>
</evidence>
<dbReference type="EMBL" id="LWGR01000009">
    <property type="protein sequence ID" value="KZM72293.1"/>
    <property type="molecule type" value="Genomic_DNA"/>
</dbReference>
<proteinExistence type="predicted"/>
<keyword evidence="1" id="KW-0812">Transmembrane</keyword>
<feature type="transmembrane region" description="Helical" evidence="1">
    <location>
        <begin position="203"/>
        <end position="223"/>
    </location>
</feature>
<dbReference type="AlphaFoldDB" id="A0A164LDL1"/>